<dbReference type="eggNOG" id="COG1482">
    <property type="taxonomic scope" value="Bacteria"/>
</dbReference>
<keyword evidence="3" id="KW-0413">Isomerase</keyword>
<dbReference type="STRING" id="1552123.EP57_05165"/>
<accession>A0A099WAN9</accession>
<name>A0A099WAN9_9LIST</name>
<dbReference type="InterPro" id="IPR051804">
    <property type="entry name" value="Carb_Metab_Reg_Kinase/Isom"/>
</dbReference>
<protein>
    <submittedName>
        <fullName evidence="3">Mannose-6-phosphate isomerase</fullName>
    </submittedName>
</protein>
<dbReference type="SUPFAM" id="SSF51182">
    <property type="entry name" value="RmlC-like cupins"/>
    <property type="match status" value="1"/>
</dbReference>
<proteinExistence type="predicted"/>
<reference evidence="3 4" key="1">
    <citation type="submission" date="2014-05" db="EMBL/GenBank/DDBJ databases">
        <title>Novel Listeriaceae from food processing environments.</title>
        <authorList>
            <person name="den Bakker H.C."/>
        </authorList>
    </citation>
    <scope>NUCLEOTIDE SEQUENCE [LARGE SCALE GENOMIC DNA]</scope>
    <source>
        <strain evidence="3 4">FSL A5-0281</strain>
    </source>
</reference>
<keyword evidence="4" id="KW-1185">Reference proteome</keyword>
<dbReference type="InterPro" id="IPR014710">
    <property type="entry name" value="RmlC-like_jellyroll"/>
</dbReference>
<dbReference type="PANTHER" id="PTHR42742">
    <property type="entry name" value="TRANSCRIPTIONAL REPRESSOR MPRA"/>
    <property type="match status" value="1"/>
</dbReference>
<dbReference type="Gene3D" id="2.60.120.10">
    <property type="entry name" value="Jelly Rolls"/>
    <property type="match status" value="1"/>
</dbReference>
<gene>
    <name evidence="3" type="ORF">EP57_05165</name>
</gene>
<dbReference type="AlphaFoldDB" id="A0A099WAN9"/>
<dbReference type="InterPro" id="IPR016847">
    <property type="entry name" value="Man6P_Isoase_Firm_lng_prd"/>
</dbReference>
<dbReference type="PANTHER" id="PTHR42742:SF3">
    <property type="entry name" value="FRUCTOKINASE"/>
    <property type="match status" value="1"/>
</dbReference>
<dbReference type="RefSeq" id="WP_036084746.1">
    <property type="nucleotide sequence ID" value="NZ_CBCSHQ010000001.1"/>
</dbReference>
<dbReference type="CDD" id="cd07010">
    <property type="entry name" value="cupin_PMI_type_I_N_bac"/>
    <property type="match status" value="1"/>
</dbReference>
<evidence type="ECO:0000313" key="4">
    <source>
        <dbReference type="Proteomes" id="UP000029844"/>
    </source>
</evidence>
<dbReference type="GO" id="GO:0016853">
    <property type="term" value="F:isomerase activity"/>
    <property type="evidence" value="ECO:0007669"/>
    <property type="project" value="UniProtKB-KW"/>
</dbReference>
<dbReference type="InterPro" id="IPR011051">
    <property type="entry name" value="RmlC_Cupin_sf"/>
</dbReference>
<dbReference type="GeneID" id="58716787"/>
<keyword evidence="2" id="KW-0862">Zinc</keyword>
<organism evidence="3 4">
    <name type="scientific">Listeria booriae</name>
    <dbReference type="NCBI Taxonomy" id="1552123"/>
    <lineage>
        <taxon>Bacteria</taxon>
        <taxon>Bacillati</taxon>
        <taxon>Bacillota</taxon>
        <taxon>Bacilli</taxon>
        <taxon>Bacillales</taxon>
        <taxon>Listeriaceae</taxon>
        <taxon>Listeria</taxon>
    </lineage>
</organism>
<sequence>MSHYDLKPELKITTQETGWNGYENIAQALKKQISGRTVIAIECYPGVNNDEIATQLVPLLDPELTIQADAATLPVSEINALIKRTLTDDRVFGVMSHYELAEFFDPDKVAHYSEQIKAATGTIVVYGTGATLLAEADILIYADITRWEIQCRFRNENMSNWKADNHDDDALRKFKRGYFFEWRIADRLKNRLHNSVDFLLDTNIKNTPKMISGAAYRAGLKQFTEQPFRLVPYFDSSVWGGQWMKEQFNLDPNVQNYGWAFDGVPEENSIILSFANVKIEVPATNIVHQFPDELLGPKVHSRFGREFPIRFDYLDTVGGGNLSLQVHPLVEYAQDKFGIHYTQEESYYILQASEKSTIYLGVKEDTTKEALIQDLRRAENSDFNFPDEKHINVFPVKKHDHFLIPPGTIHCGGPDTVVLEISATPYIFTFKLWDWGRKGLDGLPRPVHIDHGEPNLLMDRSTSWVKENLINQFKTLHKDEKVHSESTGLHELEFIQTDRHWFSDYVDLDTHDSVNMLNLVEGEQIQVESLNDAFAPFTVHYGETFIVPEQVKRYRIRVTSTTNAKHAIIQAYVRN</sequence>
<dbReference type="EMBL" id="JNFA01000011">
    <property type="protein sequence ID" value="KGL42849.1"/>
    <property type="molecule type" value="Genomic_DNA"/>
</dbReference>
<evidence type="ECO:0000256" key="2">
    <source>
        <dbReference type="ARBA" id="ARBA00022833"/>
    </source>
</evidence>
<dbReference type="Proteomes" id="UP000029844">
    <property type="component" value="Unassembled WGS sequence"/>
</dbReference>
<evidence type="ECO:0000256" key="1">
    <source>
        <dbReference type="ARBA" id="ARBA00022723"/>
    </source>
</evidence>
<keyword evidence="1" id="KW-0479">Metal-binding</keyword>
<evidence type="ECO:0000313" key="3">
    <source>
        <dbReference type="EMBL" id="KGL42849.1"/>
    </source>
</evidence>
<dbReference type="GO" id="GO:0046872">
    <property type="term" value="F:metal ion binding"/>
    <property type="evidence" value="ECO:0007669"/>
    <property type="project" value="UniProtKB-KW"/>
</dbReference>
<comment type="caution">
    <text evidence="3">The sequence shown here is derived from an EMBL/GenBank/DDBJ whole genome shotgun (WGS) entry which is preliminary data.</text>
</comment>
<dbReference type="PIRSF" id="PIRSF026713">
    <property type="entry name" value="PMI_Firm_long_prd"/>
    <property type="match status" value="1"/>
</dbReference>